<keyword evidence="3" id="KW-1185">Reference proteome</keyword>
<keyword evidence="1" id="KW-0812">Transmembrane</keyword>
<dbReference type="EMBL" id="BPRH01004015">
    <property type="protein sequence ID" value="GJF11594.1"/>
    <property type="molecule type" value="Genomic_DNA"/>
</dbReference>
<sequence length="64" mass="6629">MAVTAALAVWVVVVVTVAPGLPVTWGRTWGILVRPVVMVVTGLLAGLVVLVVLPGPRWGSVVMV</sequence>
<organism evidence="2 3">
    <name type="scientific">Mycolicibacterium cyprinidarum</name>
    <dbReference type="NCBI Taxonomy" id="2860311"/>
    <lineage>
        <taxon>Bacteria</taxon>
        <taxon>Bacillati</taxon>
        <taxon>Actinomycetota</taxon>
        <taxon>Actinomycetes</taxon>
        <taxon>Mycobacteriales</taxon>
        <taxon>Mycobacteriaceae</taxon>
        <taxon>Mycolicibacterium</taxon>
    </lineage>
</organism>
<proteinExistence type="predicted"/>
<dbReference type="Proteomes" id="UP001060504">
    <property type="component" value="Unassembled WGS sequence"/>
</dbReference>
<gene>
    <name evidence="2" type="ORF">NGTWS1702_38340</name>
</gene>
<evidence type="ECO:0000313" key="2">
    <source>
        <dbReference type="EMBL" id="GJF11594.1"/>
    </source>
</evidence>
<keyword evidence="1" id="KW-1133">Transmembrane helix</keyword>
<protein>
    <submittedName>
        <fullName evidence="2">Uncharacterized protein</fullName>
    </submittedName>
</protein>
<keyword evidence="1" id="KW-0472">Membrane</keyword>
<evidence type="ECO:0000256" key="1">
    <source>
        <dbReference type="SAM" id="Phobius"/>
    </source>
</evidence>
<accession>A0ABQ4V7E7</accession>
<name>A0ABQ4V7E7_9MYCO</name>
<evidence type="ECO:0000313" key="3">
    <source>
        <dbReference type="Proteomes" id="UP001060504"/>
    </source>
</evidence>
<reference evidence="2 3" key="1">
    <citation type="submission" date="2021-08" db="EMBL/GenBank/DDBJ databases">
        <title>Draft genome sequence of Mycolicibacterium sp. NGTWS1702 strain.</title>
        <authorList>
            <person name="Matsumoto M."/>
            <person name="Tang B.C.C."/>
            <person name="Machida Y."/>
            <person name="Matoyama H."/>
            <person name="Kishihara T."/>
            <person name="Sato S."/>
            <person name="Kondo I."/>
            <person name="Sano M."/>
            <person name="Kato G."/>
        </authorList>
    </citation>
    <scope>NUCLEOTIDE SEQUENCE [LARGE SCALE GENOMIC DNA]</scope>
    <source>
        <strain evidence="2 3">NGTWSNA01</strain>
    </source>
</reference>
<feature type="transmembrane region" description="Helical" evidence="1">
    <location>
        <begin position="36"/>
        <end position="53"/>
    </location>
</feature>
<comment type="caution">
    <text evidence="2">The sequence shown here is derived from an EMBL/GenBank/DDBJ whole genome shotgun (WGS) entry which is preliminary data.</text>
</comment>